<dbReference type="Gene3D" id="2.160.20.10">
    <property type="entry name" value="Single-stranded right-handed beta-helix, Pectin lyase-like"/>
    <property type="match status" value="1"/>
</dbReference>
<proteinExistence type="predicted"/>
<dbReference type="Pfam" id="PF12708">
    <property type="entry name" value="Pect-lyase_RHGA_epim"/>
    <property type="match status" value="1"/>
</dbReference>
<protein>
    <recommendedName>
        <fullName evidence="1">Rhamnogalacturonase A/B/Epimerase-like pectate lyase domain-containing protein</fullName>
    </recommendedName>
</protein>
<dbReference type="SUPFAM" id="SSF51126">
    <property type="entry name" value="Pectin lyase-like"/>
    <property type="match status" value="1"/>
</dbReference>
<feature type="domain" description="Rhamnogalacturonase A/B/Epimerase-like pectate lyase" evidence="1">
    <location>
        <begin position="124"/>
        <end position="160"/>
    </location>
</feature>
<dbReference type="PROSITE" id="PS51318">
    <property type="entry name" value="TAT"/>
    <property type="match status" value="1"/>
</dbReference>
<dbReference type="InterPro" id="IPR024535">
    <property type="entry name" value="RHGA/B-epi-like_pectate_lyase"/>
</dbReference>
<evidence type="ECO:0000259" key="1">
    <source>
        <dbReference type="Pfam" id="PF12708"/>
    </source>
</evidence>
<gene>
    <name evidence="2" type="ORF">WR25_21013</name>
</gene>
<sequence>MPDPTISRRSLAAGLSGLAAAASLGSGRASAGTTAKGETLVAMTVPSIAALRSLASPVRSDPVTIFVQGYHSTDRPQGGGLFTWSPQSVLADDGGTVIRPVASGRESAGRWLRTGGDPATVCWFGAVGDGETDDTAAIQRAIDATRQDGMLVFPKGRYKVVTLDTGRCETTWRFDHAELIGGATEPTTCILRIRGLHSRFFDLRINAAFNSHYGCALWWYNDRDPSQHNDVVGLDIRYAKRGVVYGAMPGGRSTRFAQSENTIFGYHTRGVEKPLYINHDNGVLGLVSPQLVAHDEEWARDVPGRFDYTANQSFEAVAGVLVVQGGEVQNSIAATTATCATVEKGSEVHLDGCIVEVNTPFLIRGRLTIRGGRILNTQSMTSQFLVQGGEDSALHVSNCRLFRNPKVGSFSDRPLVVGQGDIVFDQCEITEWADFTPLVLGKNTDVHFERCRWRPQGPTGRDYRLDTGAPDLLDGRPIDHTGRSLDGFHPQGPANGSTGVSRDIPTPSYGGSIFIRADGFAGLSTLDTSSRETVRQSGIRMRGGERFLVEAWVRRVRGDVAVSMLVLDDAGNAISADKTGRYLVVCGNYQNFITDDWRYLRQVVTVPFQAAAYAGFGISTGASGGEVRMCGLKVRRADWSIG</sequence>
<name>A0A2A2KFW5_9BILA</name>
<dbReference type="AlphaFoldDB" id="A0A2A2KFW5"/>
<organism evidence="2 3">
    <name type="scientific">Diploscapter pachys</name>
    <dbReference type="NCBI Taxonomy" id="2018661"/>
    <lineage>
        <taxon>Eukaryota</taxon>
        <taxon>Metazoa</taxon>
        <taxon>Ecdysozoa</taxon>
        <taxon>Nematoda</taxon>
        <taxon>Chromadorea</taxon>
        <taxon>Rhabditida</taxon>
        <taxon>Rhabditina</taxon>
        <taxon>Rhabditomorpha</taxon>
        <taxon>Rhabditoidea</taxon>
        <taxon>Rhabditidae</taxon>
        <taxon>Diploscapter</taxon>
    </lineage>
</organism>
<evidence type="ECO:0000313" key="2">
    <source>
        <dbReference type="EMBL" id="PAV72896.1"/>
    </source>
</evidence>
<dbReference type="InterPro" id="IPR012334">
    <property type="entry name" value="Pectin_lyas_fold"/>
</dbReference>
<dbReference type="InterPro" id="IPR006311">
    <property type="entry name" value="TAT_signal"/>
</dbReference>
<dbReference type="EMBL" id="LIAE01008681">
    <property type="protein sequence ID" value="PAV72896.1"/>
    <property type="molecule type" value="Genomic_DNA"/>
</dbReference>
<keyword evidence="3" id="KW-1185">Reference proteome</keyword>
<dbReference type="InterPro" id="IPR011050">
    <property type="entry name" value="Pectin_lyase_fold/virulence"/>
</dbReference>
<evidence type="ECO:0000313" key="3">
    <source>
        <dbReference type="Proteomes" id="UP000218231"/>
    </source>
</evidence>
<dbReference type="Proteomes" id="UP000218231">
    <property type="component" value="Unassembled WGS sequence"/>
</dbReference>
<accession>A0A2A2KFW5</accession>
<comment type="caution">
    <text evidence="2">The sequence shown here is derived from an EMBL/GenBank/DDBJ whole genome shotgun (WGS) entry which is preliminary data.</text>
</comment>
<dbReference type="OrthoDB" id="1046782at2759"/>
<reference evidence="2 3" key="1">
    <citation type="journal article" date="2017" name="Curr. Biol.">
        <title>Genome architecture and evolution of a unichromosomal asexual nematode.</title>
        <authorList>
            <person name="Fradin H."/>
            <person name="Zegar C."/>
            <person name="Gutwein M."/>
            <person name="Lucas J."/>
            <person name="Kovtun M."/>
            <person name="Corcoran D."/>
            <person name="Baugh L.R."/>
            <person name="Kiontke K."/>
            <person name="Gunsalus K."/>
            <person name="Fitch D.H."/>
            <person name="Piano F."/>
        </authorList>
    </citation>
    <scope>NUCLEOTIDE SEQUENCE [LARGE SCALE GENOMIC DNA]</scope>
    <source>
        <strain evidence="2">PF1309</strain>
    </source>
</reference>